<dbReference type="EC" id="2.3.1.225" evidence="7"/>
<dbReference type="GO" id="GO:0019706">
    <property type="term" value="F:protein-cysteine S-palmitoyltransferase activity"/>
    <property type="evidence" value="ECO:0007669"/>
    <property type="project" value="UniProtKB-EC"/>
</dbReference>
<dbReference type="InterPro" id="IPR001594">
    <property type="entry name" value="Palmitoyltrfase_DHHC"/>
</dbReference>
<dbReference type="STRING" id="857967.G0QPP3"/>
<keyword evidence="4 7" id="KW-1133">Transmembrane helix</keyword>
<feature type="domain" description="Palmitoyltransferase DHHC" evidence="8">
    <location>
        <begin position="86"/>
        <end position="221"/>
    </location>
</feature>
<organism evidence="9 10">
    <name type="scientific">Ichthyophthirius multifiliis</name>
    <name type="common">White spot disease agent</name>
    <name type="synonym">Ich</name>
    <dbReference type="NCBI Taxonomy" id="5932"/>
    <lineage>
        <taxon>Eukaryota</taxon>
        <taxon>Sar</taxon>
        <taxon>Alveolata</taxon>
        <taxon>Ciliophora</taxon>
        <taxon>Intramacronucleata</taxon>
        <taxon>Oligohymenophorea</taxon>
        <taxon>Hymenostomatida</taxon>
        <taxon>Ophryoglenina</taxon>
        <taxon>Ichthyophthirius</taxon>
    </lineage>
</organism>
<feature type="transmembrane region" description="Helical" evidence="7">
    <location>
        <begin position="182"/>
        <end position="202"/>
    </location>
</feature>
<proteinExistence type="inferred from homology"/>
<keyword evidence="6 7" id="KW-0012">Acyltransferase</keyword>
<dbReference type="PANTHER" id="PTHR12246">
    <property type="entry name" value="PALMITOYLTRANSFERASE ZDHHC16"/>
    <property type="match status" value="1"/>
</dbReference>
<evidence type="ECO:0000256" key="3">
    <source>
        <dbReference type="ARBA" id="ARBA00022692"/>
    </source>
</evidence>
<comment type="catalytic activity">
    <reaction evidence="7">
        <text>L-cysteinyl-[protein] + hexadecanoyl-CoA = S-hexadecanoyl-L-cysteinyl-[protein] + CoA</text>
        <dbReference type="Rhea" id="RHEA:36683"/>
        <dbReference type="Rhea" id="RHEA-COMP:10131"/>
        <dbReference type="Rhea" id="RHEA-COMP:11032"/>
        <dbReference type="ChEBI" id="CHEBI:29950"/>
        <dbReference type="ChEBI" id="CHEBI:57287"/>
        <dbReference type="ChEBI" id="CHEBI:57379"/>
        <dbReference type="ChEBI" id="CHEBI:74151"/>
        <dbReference type="EC" id="2.3.1.225"/>
    </reaction>
</comment>
<name>G0QPP3_ICHMU</name>
<comment type="domain">
    <text evidence="7">The DHHC domain is required for palmitoyltransferase activity.</text>
</comment>
<evidence type="ECO:0000256" key="4">
    <source>
        <dbReference type="ARBA" id="ARBA00022989"/>
    </source>
</evidence>
<dbReference type="PROSITE" id="PS50216">
    <property type="entry name" value="DHHC"/>
    <property type="match status" value="1"/>
</dbReference>
<dbReference type="OMA" id="VAVQTFH"/>
<evidence type="ECO:0000313" key="9">
    <source>
        <dbReference type="EMBL" id="EGR32804.1"/>
    </source>
</evidence>
<evidence type="ECO:0000256" key="6">
    <source>
        <dbReference type="ARBA" id="ARBA00023315"/>
    </source>
</evidence>
<accession>G0QPP3</accession>
<evidence type="ECO:0000256" key="1">
    <source>
        <dbReference type="ARBA" id="ARBA00004141"/>
    </source>
</evidence>
<dbReference type="RefSeq" id="XP_004036790.1">
    <property type="nucleotide sequence ID" value="XM_004036742.1"/>
</dbReference>
<evidence type="ECO:0000256" key="2">
    <source>
        <dbReference type="ARBA" id="ARBA00022679"/>
    </source>
</evidence>
<evidence type="ECO:0000256" key="5">
    <source>
        <dbReference type="ARBA" id="ARBA00023136"/>
    </source>
</evidence>
<keyword evidence="10" id="KW-1185">Reference proteome</keyword>
<comment type="subcellular location">
    <subcellularLocation>
        <location evidence="1">Membrane</location>
        <topology evidence="1">Multi-pass membrane protein</topology>
    </subcellularLocation>
</comment>
<dbReference type="OrthoDB" id="9909019at2759"/>
<dbReference type="InterPro" id="IPR039859">
    <property type="entry name" value="PFA4/ZDH16/20/ERF2-like"/>
</dbReference>
<dbReference type="InParanoid" id="G0QPP3"/>
<dbReference type="GO" id="GO:0016020">
    <property type="term" value="C:membrane"/>
    <property type="evidence" value="ECO:0007669"/>
    <property type="project" value="UniProtKB-SubCell"/>
</dbReference>
<reference evidence="9 10" key="1">
    <citation type="submission" date="2011-07" db="EMBL/GenBank/DDBJ databases">
        <authorList>
            <person name="Coyne R."/>
            <person name="Brami D."/>
            <person name="Johnson J."/>
            <person name="Hostetler J."/>
            <person name="Hannick L."/>
            <person name="Clark T."/>
            <person name="Cassidy-Hanley D."/>
            <person name="Inman J."/>
        </authorList>
    </citation>
    <scope>NUCLEOTIDE SEQUENCE [LARGE SCALE GENOMIC DNA]</scope>
    <source>
        <strain evidence="9 10">G5</strain>
    </source>
</reference>
<feature type="transmembrane region" description="Helical" evidence="7">
    <location>
        <begin position="12"/>
        <end position="33"/>
    </location>
</feature>
<comment type="similarity">
    <text evidence="7">Belongs to the DHHC palmitoyltransferase family.</text>
</comment>
<evidence type="ECO:0000313" key="10">
    <source>
        <dbReference type="Proteomes" id="UP000008983"/>
    </source>
</evidence>
<evidence type="ECO:0000256" key="7">
    <source>
        <dbReference type="RuleBase" id="RU079119"/>
    </source>
</evidence>
<dbReference type="eggNOG" id="KOG1315">
    <property type="taxonomic scope" value="Eukaryota"/>
</dbReference>
<evidence type="ECO:0000259" key="8">
    <source>
        <dbReference type="Pfam" id="PF01529"/>
    </source>
</evidence>
<gene>
    <name evidence="9" type="ORF">IMG5_070030</name>
</gene>
<feature type="non-terminal residue" evidence="9">
    <location>
        <position position="232"/>
    </location>
</feature>
<feature type="transmembrane region" description="Helical" evidence="7">
    <location>
        <begin position="45"/>
        <end position="63"/>
    </location>
</feature>
<keyword evidence="2 7" id="KW-0808">Transferase</keyword>
<dbReference type="Proteomes" id="UP000008983">
    <property type="component" value="Unassembled WGS sequence"/>
</dbReference>
<protein>
    <recommendedName>
        <fullName evidence="7">Palmitoyltransferase</fullName>
        <ecNumber evidence="7">2.3.1.225</ecNumber>
    </recommendedName>
</protein>
<dbReference type="EMBL" id="GL983572">
    <property type="protein sequence ID" value="EGR32804.1"/>
    <property type="molecule type" value="Genomic_DNA"/>
</dbReference>
<sequence length="232" mass="27721">MSIQKIKKLQQYAFVYLIIGIIIFIYFTNLKLIWIDRKPSSFLKIFYLIIFNFFAFMLFWSLLTTMFTDPGRVPLYWGYFLEDPEHKKRRYCLICHIFKPERTHHCSACNRCVLNMDHHCSWLNTCIGFSNRKYFMLLLFYVNITTWISLFGMIGEIINIIIAFKDLLMGNSIKNENWFKDFIIVIAFALDVTAIIVIGIFFKFHLELLFSNTTTIENLDKKRQNTYTNNNN</sequence>
<dbReference type="AlphaFoldDB" id="G0QPP3"/>
<dbReference type="GeneID" id="14908976"/>
<dbReference type="Pfam" id="PF01529">
    <property type="entry name" value="DHHC"/>
    <property type="match status" value="1"/>
</dbReference>
<keyword evidence="3 7" id="KW-0812">Transmembrane</keyword>
<keyword evidence="5 7" id="KW-0472">Membrane</keyword>
<feature type="transmembrane region" description="Helical" evidence="7">
    <location>
        <begin position="138"/>
        <end position="162"/>
    </location>
</feature>